<feature type="domain" description="PSP1 C-terminal" evidence="2">
    <location>
        <begin position="642"/>
        <end position="727"/>
    </location>
</feature>
<evidence type="ECO:0000313" key="4">
    <source>
        <dbReference type="Proteomes" id="UP000646827"/>
    </source>
</evidence>
<feature type="compositionally biased region" description="Low complexity" evidence="1">
    <location>
        <begin position="149"/>
        <end position="174"/>
    </location>
</feature>
<dbReference type="NCBIfam" id="NF041131">
    <property type="entry name" value="RicT_YaaT_fam"/>
    <property type="match status" value="1"/>
</dbReference>
<reference evidence="3 4" key="1">
    <citation type="submission" date="2020-12" db="EMBL/GenBank/DDBJ databases">
        <title>Metabolic potential, ecology and presence of endohyphal bacteria is reflected in genomic diversity of Mucoromycotina.</title>
        <authorList>
            <person name="Muszewska A."/>
            <person name="Okrasinska A."/>
            <person name="Steczkiewicz K."/>
            <person name="Drgas O."/>
            <person name="Orlowska M."/>
            <person name="Perlinska-Lenart U."/>
            <person name="Aleksandrzak-Piekarczyk T."/>
            <person name="Szatraj K."/>
            <person name="Zielenkiewicz U."/>
            <person name="Pilsyk S."/>
            <person name="Malc E."/>
            <person name="Mieczkowski P."/>
            <person name="Kruszewska J.S."/>
            <person name="Biernat P."/>
            <person name="Pawlowska J."/>
        </authorList>
    </citation>
    <scope>NUCLEOTIDE SEQUENCE [LARGE SCALE GENOMIC DNA]</scope>
    <source>
        <strain evidence="3 4">CBS 142.35</strain>
    </source>
</reference>
<protein>
    <recommendedName>
        <fullName evidence="2">PSP1 C-terminal domain-containing protein</fullName>
    </recommendedName>
</protein>
<comment type="caution">
    <text evidence="3">The sequence shown here is derived from an EMBL/GenBank/DDBJ whole genome shotgun (WGS) entry which is preliminary data.</text>
</comment>
<feature type="compositionally biased region" description="Low complexity" evidence="1">
    <location>
        <begin position="609"/>
        <end position="633"/>
    </location>
</feature>
<dbReference type="InterPro" id="IPR007557">
    <property type="entry name" value="PSP1_C"/>
</dbReference>
<feature type="compositionally biased region" description="Low complexity" evidence="1">
    <location>
        <begin position="333"/>
        <end position="346"/>
    </location>
</feature>
<feature type="region of interest" description="Disordered" evidence="1">
    <location>
        <begin position="606"/>
        <end position="635"/>
    </location>
</feature>
<keyword evidence="4" id="KW-1185">Reference proteome</keyword>
<dbReference type="OrthoDB" id="243127at2759"/>
<dbReference type="PANTHER" id="PTHR43830:SF3">
    <property type="entry name" value="PROTEIN PSP1"/>
    <property type="match status" value="1"/>
</dbReference>
<dbReference type="PROSITE" id="PS51411">
    <property type="entry name" value="PSP1_C"/>
    <property type="match status" value="1"/>
</dbReference>
<dbReference type="PANTHER" id="PTHR43830">
    <property type="entry name" value="PROTEIN PSP1"/>
    <property type="match status" value="1"/>
</dbReference>
<feature type="region of interest" description="Disordered" evidence="1">
    <location>
        <begin position="1"/>
        <end position="102"/>
    </location>
</feature>
<evidence type="ECO:0000313" key="3">
    <source>
        <dbReference type="EMBL" id="KAG2222710.1"/>
    </source>
</evidence>
<gene>
    <name evidence="3" type="ORF">INT45_011198</name>
</gene>
<feature type="region of interest" description="Disordered" evidence="1">
    <location>
        <begin position="471"/>
        <end position="499"/>
    </location>
</feature>
<feature type="compositionally biased region" description="Low complexity" evidence="1">
    <location>
        <begin position="53"/>
        <end position="92"/>
    </location>
</feature>
<sequence length="732" mass="81622">MSRSIHPNNTLSTSDDGTNDMTHASSVLNNTSKSTWKAIGSPPRSGGRQGLGSQQQQQTNNTSSASTSTTTNNNSDYPVATTNNNNSNNGSTSDHHRSSSSSLNWLQQDYAFPPIRRNSAVSTAAAVHPAPPPPQSLPAAPWATNNSTTTTTITNNTITTTLPTPSSSISTTSNAFFPPTTSNMIDGRRSSLIEYPDIASVPMLPEVSTEPLFREHRSMSYSMDNTTTHSNNNNDFNPRFAQHLVTMHEEEDDEDDFFQPPPPLPPHHHHHHYPFDNNNHYNINNTTDDLMPSAKDDEMLAAAQLRARSKSSAAAFDIWHPAHPSSEDSWMGAAARLASQRRSSVAHAPPSTSFNHHAHNTQQHHHHHQNHQGSFGSMYSPPPPPPSSSSFMSNGDRERLASLRRFSLSPMPESRLPISNNTMGNPLSSNNDTDRNAFAFLSQRRHSLATPIPQNNNVNVNELLEGLQGLRLQQQQQQQQQQGRGGGNATSSPVPTLSTTSAYSNAAAVHQTIQQQQTALHQDDLSIEYPPEHMGKGFLLTDIDENALFCVVEFKRGRSDMYFTRKDQPTPSRNDLVIVEADRGHDLGKVTLDRISRSQLVSMIKQQEKQQQQQQQQQQSLDVNGNEQENVNNNKKKEVAIKQVIRLAKPNEITLLMGKSQDEAKALLVCQSKVKQKLMPMQVVDAEYQWDKRKLTFYFIADRRVDFRELVRDLFKLYKTRIWMCAVGTNQP</sequence>
<feature type="region of interest" description="Disordered" evidence="1">
    <location>
        <begin position="321"/>
        <end position="434"/>
    </location>
</feature>
<accession>A0A8H7VJD2</accession>
<dbReference type="Proteomes" id="UP000646827">
    <property type="component" value="Unassembled WGS sequence"/>
</dbReference>
<dbReference type="AlphaFoldDB" id="A0A8H7VJD2"/>
<feature type="compositionally biased region" description="Low complexity" evidence="1">
    <location>
        <begin position="490"/>
        <end position="499"/>
    </location>
</feature>
<feature type="compositionally biased region" description="Polar residues" evidence="1">
    <location>
        <begin position="417"/>
        <end position="431"/>
    </location>
</feature>
<evidence type="ECO:0000256" key="1">
    <source>
        <dbReference type="SAM" id="MobiDB-lite"/>
    </source>
</evidence>
<feature type="region of interest" description="Disordered" evidence="1">
    <location>
        <begin position="253"/>
        <end position="278"/>
    </location>
</feature>
<dbReference type="EMBL" id="JAEPRB010000076">
    <property type="protein sequence ID" value="KAG2222710.1"/>
    <property type="molecule type" value="Genomic_DNA"/>
</dbReference>
<feature type="compositionally biased region" description="Polar residues" evidence="1">
    <location>
        <begin position="1"/>
        <end position="35"/>
    </location>
</feature>
<feature type="region of interest" description="Disordered" evidence="1">
    <location>
        <begin position="149"/>
        <end position="175"/>
    </location>
</feature>
<proteinExistence type="predicted"/>
<name>A0A8H7VJD2_9FUNG</name>
<organism evidence="3 4">
    <name type="scientific">Circinella minor</name>
    <dbReference type="NCBI Taxonomy" id="1195481"/>
    <lineage>
        <taxon>Eukaryota</taxon>
        <taxon>Fungi</taxon>
        <taxon>Fungi incertae sedis</taxon>
        <taxon>Mucoromycota</taxon>
        <taxon>Mucoromycotina</taxon>
        <taxon>Mucoromycetes</taxon>
        <taxon>Mucorales</taxon>
        <taxon>Lichtheimiaceae</taxon>
        <taxon>Circinella</taxon>
    </lineage>
</organism>
<dbReference type="InterPro" id="IPR047767">
    <property type="entry name" value="PSP1-like"/>
</dbReference>
<feature type="compositionally biased region" description="Basic residues" evidence="1">
    <location>
        <begin position="356"/>
        <end position="370"/>
    </location>
</feature>
<dbReference type="GO" id="GO:0005737">
    <property type="term" value="C:cytoplasm"/>
    <property type="evidence" value="ECO:0007669"/>
    <property type="project" value="TreeGrafter"/>
</dbReference>
<dbReference type="Pfam" id="PF04468">
    <property type="entry name" value="PSP1"/>
    <property type="match status" value="1"/>
</dbReference>
<feature type="compositionally biased region" description="Low complexity" evidence="1">
    <location>
        <begin position="471"/>
        <end position="482"/>
    </location>
</feature>
<evidence type="ECO:0000259" key="2">
    <source>
        <dbReference type="PROSITE" id="PS51411"/>
    </source>
</evidence>